<evidence type="ECO:0000256" key="6">
    <source>
        <dbReference type="ARBA" id="ARBA00023136"/>
    </source>
</evidence>
<protein>
    <submittedName>
        <fullName evidence="10">Cation diffusion facilitator family transporter</fullName>
    </submittedName>
</protein>
<comment type="similarity">
    <text evidence="2">Belongs to the cation diffusion facilitator (CDF) transporter (TC 2.A.4) family.</text>
</comment>
<dbReference type="PANTHER" id="PTHR43840:SF15">
    <property type="entry name" value="MITOCHONDRIAL METAL TRANSPORTER 1-RELATED"/>
    <property type="match status" value="1"/>
</dbReference>
<evidence type="ECO:0000256" key="1">
    <source>
        <dbReference type="ARBA" id="ARBA00004141"/>
    </source>
</evidence>
<gene>
    <name evidence="10" type="ORF">GT409_14775</name>
</gene>
<evidence type="ECO:0000259" key="9">
    <source>
        <dbReference type="Pfam" id="PF16916"/>
    </source>
</evidence>
<evidence type="ECO:0000256" key="2">
    <source>
        <dbReference type="ARBA" id="ARBA00008114"/>
    </source>
</evidence>
<evidence type="ECO:0000256" key="5">
    <source>
        <dbReference type="ARBA" id="ARBA00022989"/>
    </source>
</evidence>
<dbReference type="SUPFAM" id="SSF161111">
    <property type="entry name" value="Cation efflux protein transmembrane domain-like"/>
    <property type="match status" value="1"/>
</dbReference>
<dbReference type="Pfam" id="PF01545">
    <property type="entry name" value="Cation_efflux"/>
    <property type="match status" value="1"/>
</dbReference>
<feature type="transmembrane region" description="Helical" evidence="7">
    <location>
        <begin position="115"/>
        <end position="133"/>
    </location>
</feature>
<proteinExistence type="inferred from homology"/>
<dbReference type="InterPro" id="IPR027470">
    <property type="entry name" value="Cation_efflux_CTD"/>
</dbReference>
<keyword evidence="5 7" id="KW-1133">Transmembrane helix</keyword>
<keyword evidence="11" id="KW-1185">Reference proteome</keyword>
<dbReference type="GO" id="GO:0016020">
    <property type="term" value="C:membrane"/>
    <property type="evidence" value="ECO:0007669"/>
    <property type="project" value="UniProtKB-SubCell"/>
</dbReference>
<dbReference type="RefSeq" id="WP_160629825.1">
    <property type="nucleotide sequence ID" value="NZ_CP047593.1"/>
</dbReference>
<comment type="subcellular location">
    <subcellularLocation>
        <location evidence="1">Membrane</location>
        <topology evidence="1">Multi-pass membrane protein</topology>
    </subcellularLocation>
</comment>
<dbReference type="Proteomes" id="UP000464954">
    <property type="component" value="Chromosome"/>
</dbReference>
<evidence type="ECO:0000313" key="11">
    <source>
        <dbReference type="Proteomes" id="UP000464954"/>
    </source>
</evidence>
<dbReference type="NCBIfam" id="TIGR01297">
    <property type="entry name" value="CDF"/>
    <property type="match status" value="1"/>
</dbReference>
<evidence type="ECO:0000256" key="3">
    <source>
        <dbReference type="ARBA" id="ARBA00022448"/>
    </source>
</evidence>
<dbReference type="InterPro" id="IPR002524">
    <property type="entry name" value="Cation_efflux"/>
</dbReference>
<dbReference type="AlphaFoldDB" id="A0A6P1M9Z0"/>
<evidence type="ECO:0000259" key="8">
    <source>
        <dbReference type="Pfam" id="PF01545"/>
    </source>
</evidence>
<feature type="transmembrane region" description="Helical" evidence="7">
    <location>
        <begin position="82"/>
        <end position="103"/>
    </location>
</feature>
<dbReference type="InterPro" id="IPR027469">
    <property type="entry name" value="Cation_efflux_TMD_sf"/>
</dbReference>
<dbReference type="SUPFAM" id="SSF160240">
    <property type="entry name" value="Cation efflux protein cytoplasmic domain-like"/>
    <property type="match status" value="1"/>
</dbReference>
<dbReference type="InterPro" id="IPR050291">
    <property type="entry name" value="CDF_Transporter"/>
</dbReference>
<feature type="domain" description="Cation efflux protein cytoplasmic" evidence="9">
    <location>
        <begin position="216"/>
        <end position="290"/>
    </location>
</feature>
<accession>A0A6P1M9Z0</accession>
<evidence type="ECO:0000256" key="4">
    <source>
        <dbReference type="ARBA" id="ARBA00022692"/>
    </source>
</evidence>
<feature type="transmembrane region" description="Helical" evidence="7">
    <location>
        <begin position="12"/>
        <end position="34"/>
    </location>
</feature>
<evidence type="ECO:0000256" key="7">
    <source>
        <dbReference type="SAM" id="Phobius"/>
    </source>
</evidence>
<organism evidence="10 11">
    <name type="scientific">Tichowtungia aerotolerans</name>
    <dbReference type="NCBI Taxonomy" id="2697043"/>
    <lineage>
        <taxon>Bacteria</taxon>
        <taxon>Pseudomonadati</taxon>
        <taxon>Kiritimatiellota</taxon>
        <taxon>Tichowtungiia</taxon>
        <taxon>Tichowtungiales</taxon>
        <taxon>Tichowtungiaceae</taxon>
        <taxon>Tichowtungia</taxon>
    </lineage>
</organism>
<keyword evidence="3" id="KW-0813">Transport</keyword>
<feature type="domain" description="Cation efflux protein transmembrane" evidence="8">
    <location>
        <begin position="16"/>
        <end position="209"/>
    </location>
</feature>
<sequence>MSTPSPEKQIRDITAIGLVVNLLLSALKFSLGIYGRSQAVVADAVHSLSDMGTDLLILLGVKFWSAPADERHPYGHQRVETVVALCISFLLATVAFGFGADAVRSMSDGPKCPPLSIALLGPLFSIVSKEILFRRTRTVGKRIHSSALIANAWHHRSDALSSIPALVAVAAAATNPKWAFLDPIGALVVAILILKVAWDIASPALSELMDHGAGRDDLNRIRALAQSVPGVRSIHRLRTRRVGSGWFVDLHAEVDPDMTVRKGHDIATQVQFRLLEDGPSVADVTVHIEPDETI</sequence>
<name>A0A6P1M9Z0_9BACT</name>
<keyword evidence="6 7" id="KW-0472">Membrane</keyword>
<dbReference type="PANTHER" id="PTHR43840">
    <property type="entry name" value="MITOCHONDRIAL METAL TRANSPORTER 1-RELATED"/>
    <property type="match status" value="1"/>
</dbReference>
<dbReference type="FunFam" id="1.20.1510.10:FF:000006">
    <property type="entry name" value="Divalent cation efflux transporter"/>
    <property type="match status" value="1"/>
</dbReference>
<reference evidence="10 11" key="1">
    <citation type="submission" date="2020-01" db="EMBL/GenBank/DDBJ databases">
        <title>Ponticoccus aerotolerans gen. nov., sp. nov., an anaerobic bacterium and proposal of Ponticoccusceae fam. nov., Ponticoccusles ord. nov. and Ponticoccuse classis nov. in the phylum Kiritimatiellaeota.</title>
        <authorList>
            <person name="Zhou L.Y."/>
            <person name="Du Z.J."/>
        </authorList>
    </citation>
    <scope>NUCLEOTIDE SEQUENCE [LARGE SCALE GENOMIC DNA]</scope>
    <source>
        <strain evidence="10 11">S-5007</strain>
    </source>
</reference>
<dbReference type="KEGG" id="taer:GT409_14775"/>
<keyword evidence="4 7" id="KW-0812">Transmembrane</keyword>
<dbReference type="EMBL" id="CP047593">
    <property type="protein sequence ID" value="QHI70651.1"/>
    <property type="molecule type" value="Genomic_DNA"/>
</dbReference>
<dbReference type="InterPro" id="IPR058533">
    <property type="entry name" value="Cation_efflux_TM"/>
</dbReference>
<evidence type="ECO:0000313" key="10">
    <source>
        <dbReference type="EMBL" id="QHI70651.1"/>
    </source>
</evidence>
<dbReference type="GO" id="GO:0008324">
    <property type="term" value="F:monoatomic cation transmembrane transporter activity"/>
    <property type="evidence" value="ECO:0007669"/>
    <property type="project" value="InterPro"/>
</dbReference>
<dbReference type="Gene3D" id="1.20.1510.10">
    <property type="entry name" value="Cation efflux protein transmembrane domain"/>
    <property type="match status" value="1"/>
</dbReference>
<dbReference type="Gene3D" id="3.30.70.1350">
    <property type="entry name" value="Cation efflux protein, cytoplasmic domain"/>
    <property type="match status" value="1"/>
</dbReference>
<dbReference type="InterPro" id="IPR036837">
    <property type="entry name" value="Cation_efflux_CTD_sf"/>
</dbReference>
<dbReference type="Pfam" id="PF16916">
    <property type="entry name" value="ZT_dimer"/>
    <property type="match status" value="1"/>
</dbReference>